<dbReference type="SUPFAM" id="SSF54001">
    <property type="entry name" value="Cysteine proteinases"/>
    <property type="match status" value="1"/>
</dbReference>
<feature type="region of interest" description="Disordered" evidence="4">
    <location>
        <begin position="273"/>
        <end position="605"/>
    </location>
</feature>
<feature type="compositionally biased region" description="Polar residues" evidence="4">
    <location>
        <begin position="556"/>
        <end position="565"/>
    </location>
</feature>
<sequence length="1799" mass="199724">MRKALGMLGKQRRLGTQETGAHSFNSQNCGAEEEERTKISGQRKLPLWEATMLDIIPTKTTAHLLLPKRRFHASISLGPISSSPSSSSLLINHPVTFVTQQHDEVQRFKCTIAHPVDYGSRVYLFDFGDWYRPACARSSGDAWFQERYSPSPLGALPSHALAPPGLQNTMQHHDPHYRHSPSPLGVLPSPALAAPGVKIKAPWHDHNNVISPASALVYSQNHYFAHPTSRTTAPQHETCHEYSPLPTGRPCTNPYLVSPGLWNMAPSNDPYRGYSRAPPGGQSTSPYLAPSGSHNMIPHQFHYRKDPASSELPGMPHASENCIDDGIRSPHNSSEQNLQPDRRTSYPPHCSNPAKAESSYSQSTVPKSVQDDGKVGSETRQALPEHYRISKSGQASCPKSYPPVIAAQSGSNLSQVSTMHRASQHPLPPKPQFSLSVENDGSMTTDEQNVTTKESIPKPAVPNYPPSTTEKQNVATKESMPKPSVPNCNTSNTNASQPEQRPPESKGVPLNDPPGNFMTEQSQASSVGTLDHEREHIVSISKGNDGQCQAKEKGGESSTFASTTIAPLKLKSRSPQHPVVTKPPPSSQSSSTCGATPIRHSHRRLRRNVSLRDLYDIPVSPALSGSIQSQIDSVPSGIENNNTTTSCGQQTMSFVPDTPFVAITVDQIQQQSLKSDEQEPVKPGTSQIHPEGKLGSSRPIAALRNTSSNIIPMSRENTSLSYRPLPKTKGGFVSAKRIDTPIPFSISSPKKKDGFVVPKRIDTPNPSSISSPRKKDGIVVPKRIDTPTPFALSCTKKKDDFVIGKRIDTPNPFALSSTQKKDGFVVIPRSESGNILYDASPERQKNLVVPRKNEAVNPLYESSGVEKITQAAPNNVIRNVASTVPTNENNSVAGQPQPHKQRAFREDPPLLVEDVDKCVEKLLVREDAKVADRMLSSHSMATVLRTFKIPSYLYIVDPFVLTHNGVHNVRHHRCWSEKRFTKFVMCVLVDNHWTASIVDIEMKKIFTFNSIKTMPEGHSICKDVVKSKPETFGIEEYDFVLIETQQQSDASSCGLFSLQNVLAFIHGLRGGEFLSIHGFSPQYLRSYFAGMVLDTWPSINTELLGSLYQSYMAENMQVIMTTRSRIIAITKSMGHTFNAAVDFRSKVEVALYKQNIDSYFKQEAVLPPKKPQVKPNEPVDLTELDDSPPPTRATNIRAKGWITETRLPVTAESTSLTERSQFIPIKSRSSPFTPSVDGGFMRDRRQVNTDMPEKSLNVPSSTRDRVKTTRNRHHAPENPGLNKRRDIPKPTVLKSRDADDIIDNSPDELNSSPIMTLSQVIERPKKRRLPIIGTGLQPVYTWADILKNDEANKIVHDQTIEYLDAIGGIDIEICIFRSSPGSTALDRARLERLATATFNSLDKILRLRGNIKREWHYFAHRAATTDLPSMGNLYRTKKTEKDEFVRSLMTHKMASRILFVCKGIEGGPISARGFKNFYTAYAQHKFLIVVEEQINRQVCNRKIWTQGDKCIFLIFPLEDLVRGLEGQPCGAAAMEFIENQKLAYDSRHALAVLIPNGRNGDRTEQVLALMFKMMPCRVCGIKFEDTVVGRNAYVEHCLEMHSSELACPEAVRRKCPLPGCPAVSFTVDDNSYFRHIDSHMERVLPDGVTVNDACYTSSARQKRENSRGNFKYRCPFSSSCKGVRSKWAKPEYLYLHMLTFHAAQMDEVLCKIREMDDIPQHRPPESASLLPTYFPSATQLPAEDGSLDVDGCDSMDEDTDSRLSADAFISALFGTNDPDDQDEDTSSDSSGDYGDEDSH</sequence>
<feature type="compositionally biased region" description="Polar residues" evidence="4">
    <location>
        <begin position="408"/>
        <end position="421"/>
    </location>
</feature>
<feature type="domain" description="Ubiquitin-like protease family profile" evidence="5">
    <location>
        <begin position="989"/>
        <end position="1089"/>
    </location>
</feature>
<organism evidence="6 7">
    <name type="scientific">Hyaloscypha variabilis (strain UAMH 11265 / GT02V1 / F)</name>
    <name type="common">Meliniomyces variabilis</name>
    <dbReference type="NCBI Taxonomy" id="1149755"/>
    <lineage>
        <taxon>Eukaryota</taxon>
        <taxon>Fungi</taxon>
        <taxon>Dikarya</taxon>
        <taxon>Ascomycota</taxon>
        <taxon>Pezizomycotina</taxon>
        <taxon>Leotiomycetes</taxon>
        <taxon>Helotiales</taxon>
        <taxon>Hyaloscyphaceae</taxon>
        <taxon>Hyaloscypha</taxon>
        <taxon>Hyaloscypha variabilis</taxon>
    </lineage>
</organism>
<feature type="compositionally biased region" description="Polar residues" evidence="4">
    <location>
        <begin position="486"/>
        <end position="499"/>
    </location>
</feature>
<name>A0A2J6RFZ8_HYAVF</name>
<evidence type="ECO:0000256" key="1">
    <source>
        <dbReference type="ARBA" id="ARBA00005234"/>
    </source>
</evidence>
<comment type="similarity">
    <text evidence="1">Belongs to the peptidase C48 family.</text>
</comment>
<keyword evidence="7" id="KW-1185">Reference proteome</keyword>
<feature type="region of interest" description="Disordered" evidence="4">
    <location>
        <begin position="755"/>
        <end position="775"/>
    </location>
</feature>
<dbReference type="Pfam" id="PF02902">
    <property type="entry name" value="Peptidase_C48"/>
    <property type="match status" value="1"/>
</dbReference>
<proteinExistence type="inferred from homology"/>
<feature type="compositionally biased region" description="Polar residues" evidence="4">
    <location>
        <begin position="14"/>
        <end position="29"/>
    </location>
</feature>
<evidence type="ECO:0000256" key="4">
    <source>
        <dbReference type="SAM" id="MobiDB-lite"/>
    </source>
</evidence>
<feature type="region of interest" description="Disordered" evidence="4">
    <location>
        <begin position="1247"/>
        <end position="1309"/>
    </location>
</feature>
<feature type="compositionally biased region" description="Polar residues" evidence="4">
    <location>
        <begin position="358"/>
        <end position="367"/>
    </location>
</feature>
<evidence type="ECO:0000256" key="2">
    <source>
        <dbReference type="ARBA" id="ARBA00022670"/>
    </source>
</evidence>
<keyword evidence="2" id="KW-0645">Protease</keyword>
<gene>
    <name evidence="6" type="ORF">L207DRAFT_636134</name>
</gene>
<evidence type="ECO:0000313" key="6">
    <source>
        <dbReference type="EMBL" id="PMD37439.1"/>
    </source>
</evidence>
<feature type="compositionally biased region" description="Acidic residues" evidence="4">
    <location>
        <begin position="1777"/>
        <end position="1786"/>
    </location>
</feature>
<reference evidence="6 7" key="1">
    <citation type="submission" date="2016-04" db="EMBL/GenBank/DDBJ databases">
        <title>A degradative enzymes factory behind the ericoid mycorrhizal symbiosis.</title>
        <authorList>
            <consortium name="DOE Joint Genome Institute"/>
            <person name="Martino E."/>
            <person name="Morin E."/>
            <person name="Grelet G."/>
            <person name="Kuo A."/>
            <person name="Kohler A."/>
            <person name="Daghino S."/>
            <person name="Barry K."/>
            <person name="Choi C."/>
            <person name="Cichocki N."/>
            <person name="Clum A."/>
            <person name="Copeland A."/>
            <person name="Hainaut M."/>
            <person name="Haridas S."/>
            <person name="Labutti K."/>
            <person name="Lindquist E."/>
            <person name="Lipzen A."/>
            <person name="Khouja H.-R."/>
            <person name="Murat C."/>
            <person name="Ohm R."/>
            <person name="Olson A."/>
            <person name="Spatafora J."/>
            <person name="Veneault-Fourrey C."/>
            <person name="Henrissat B."/>
            <person name="Grigoriev I."/>
            <person name="Martin F."/>
            <person name="Perotto S."/>
        </authorList>
    </citation>
    <scope>NUCLEOTIDE SEQUENCE [LARGE SCALE GENOMIC DNA]</scope>
    <source>
        <strain evidence="6 7">F</strain>
    </source>
</reference>
<feature type="region of interest" description="Disordered" evidence="4">
    <location>
        <begin position="1167"/>
        <end position="1194"/>
    </location>
</feature>
<feature type="compositionally biased region" description="Polar residues" evidence="4">
    <location>
        <begin position="330"/>
        <end position="339"/>
    </location>
</feature>
<dbReference type="GO" id="GO:0019783">
    <property type="term" value="F:ubiquitin-like protein peptidase activity"/>
    <property type="evidence" value="ECO:0007669"/>
    <property type="project" value="UniProtKB-ARBA"/>
</dbReference>
<dbReference type="InterPro" id="IPR038765">
    <property type="entry name" value="Papain-like_cys_pep_sf"/>
</dbReference>
<feature type="compositionally biased region" description="Polar residues" evidence="4">
    <location>
        <begin position="433"/>
        <end position="454"/>
    </location>
</feature>
<feature type="compositionally biased region" description="Polar residues" evidence="4">
    <location>
        <begin position="466"/>
        <end position="476"/>
    </location>
</feature>
<protein>
    <recommendedName>
        <fullName evidence="5">Ubiquitin-like protease family profile domain-containing protein</fullName>
    </recommendedName>
</protein>
<feature type="region of interest" description="Disordered" evidence="4">
    <location>
        <begin position="1772"/>
        <end position="1799"/>
    </location>
</feature>
<accession>A0A2J6RFZ8</accession>
<feature type="region of interest" description="Disordered" evidence="4">
    <location>
        <begin position="671"/>
        <end position="696"/>
    </location>
</feature>
<feature type="region of interest" description="Disordered" evidence="4">
    <location>
        <begin position="1"/>
        <end position="36"/>
    </location>
</feature>
<dbReference type="GO" id="GO:0006508">
    <property type="term" value="P:proteolysis"/>
    <property type="evidence" value="ECO:0007669"/>
    <property type="project" value="UniProtKB-KW"/>
</dbReference>
<keyword evidence="3" id="KW-0378">Hydrolase</keyword>
<evidence type="ECO:0000313" key="7">
    <source>
        <dbReference type="Proteomes" id="UP000235786"/>
    </source>
</evidence>
<feature type="compositionally biased region" description="Polar residues" evidence="4">
    <location>
        <begin position="518"/>
        <end position="528"/>
    </location>
</feature>
<dbReference type="OrthoDB" id="3524922at2759"/>
<dbReference type="GO" id="GO:0008234">
    <property type="term" value="F:cysteine-type peptidase activity"/>
    <property type="evidence" value="ECO:0007669"/>
    <property type="project" value="InterPro"/>
</dbReference>
<dbReference type="InterPro" id="IPR003653">
    <property type="entry name" value="Peptidase_C48_C"/>
</dbReference>
<feature type="compositionally biased region" description="Basic and acidic residues" evidence="4">
    <location>
        <begin position="369"/>
        <end position="388"/>
    </location>
</feature>
<evidence type="ECO:0000259" key="5">
    <source>
        <dbReference type="Pfam" id="PF02902"/>
    </source>
</evidence>
<evidence type="ECO:0000256" key="3">
    <source>
        <dbReference type="ARBA" id="ARBA00022801"/>
    </source>
</evidence>
<dbReference type="Gene3D" id="3.40.395.10">
    <property type="entry name" value="Adenoviral Proteinase, Chain A"/>
    <property type="match status" value="1"/>
</dbReference>
<dbReference type="Proteomes" id="UP000235786">
    <property type="component" value="Unassembled WGS sequence"/>
</dbReference>
<feature type="compositionally biased region" description="Basic and acidic residues" evidence="4">
    <location>
        <begin position="1283"/>
        <end position="1299"/>
    </location>
</feature>
<dbReference type="EMBL" id="KZ613949">
    <property type="protein sequence ID" value="PMD37439.1"/>
    <property type="molecule type" value="Genomic_DNA"/>
</dbReference>